<gene>
    <name evidence="1" type="ORF">ACH50_17245</name>
</gene>
<accession>A0A0J8Y7M6</accession>
<sequence length="60" mass="7455">MLRQVIWLFFACFIRSKEIIKRVRIIFAGHNHKFIIIFKRRNRNAFMKLDFSLFILKKQL</sequence>
<dbReference type="EMBL" id="LFEJ01000023">
    <property type="protein sequence ID" value="KMV33399.1"/>
    <property type="molecule type" value="Genomic_DNA"/>
</dbReference>
<evidence type="ECO:0000313" key="1">
    <source>
        <dbReference type="EMBL" id="KMV33399.1"/>
    </source>
</evidence>
<keyword evidence="2" id="KW-1185">Reference proteome</keyword>
<organism evidence="1 2">
    <name type="scientific">Franconibacter pulveris</name>
    <dbReference type="NCBI Taxonomy" id="435910"/>
    <lineage>
        <taxon>Bacteria</taxon>
        <taxon>Pseudomonadati</taxon>
        <taxon>Pseudomonadota</taxon>
        <taxon>Gammaproteobacteria</taxon>
        <taxon>Enterobacterales</taxon>
        <taxon>Enterobacteriaceae</taxon>
        <taxon>Franconibacter</taxon>
    </lineage>
</organism>
<dbReference type="STRING" id="1121863.GCA_000621185_01393"/>
<evidence type="ECO:0000313" key="2">
    <source>
        <dbReference type="Proteomes" id="UP000037315"/>
    </source>
</evidence>
<protein>
    <submittedName>
        <fullName evidence="1">Uncharacterized protein</fullName>
    </submittedName>
</protein>
<dbReference type="Proteomes" id="UP000037315">
    <property type="component" value="Unassembled WGS sequence"/>
</dbReference>
<dbReference type="PATRIC" id="fig|1656095.3.peg.1554"/>
<proteinExistence type="predicted"/>
<name>A0A0J8Y7M6_9ENTR</name>
<comment type="caution">
    <text evidence="1">The sequence shown here is derived from an EMBL/GenBank/DDBJ whole genome shotgun (WGS) entry which is preliminary data.</text>
</comment>
<reference evidence="1 2" key="1">
    <citation type="submission" date="2015-06" db="EMBL/GenBank/DDBJ databases">
        <title>Genome sequencing of Cronobacter sp. strain DJ34 isolated from petroleum contaminated sludge of Duliajan Oil Fields, Assam, India.</title>
        <authorList>
            <person name="Pal S."/>
            <person name="Banerjee T.D."/>
            <person name="Roy A."/>
            <person name="Sar P."/>
            <person name="Kazy S.K."/>
        </authorList>
    </citation>
    <scope>NUCLEOTIDE SEQUENCE [LARGE SCALE GENOMIC DNA]</scope>
    <source>
        <strain evidence="1 2">DJ34</strain>
    </source>
</reference>
<dbReference type="AlphaFoldDB" id="A0A0J8Y7M6"/>